<dbReference type="STRING" id="213588.SAMN02745204_00189"/>
<dbReference type="AlphaFoldDB" id="A0A1M4SGF4"/>
<evidence type="ECO:0000256" key="4">
    <source>
        <dbReference type="ARBA" id="ARBA00022692"/>
    </source>
</evidence>
<dbReference type="OrthoDB" id="9805703at2"/>
<accession>A0A1M4SGF4</accession>
<dbReference type="PANTHER" id="PTHR30106">
    <property type="entry name" value="INNER MEMBRANE PROTEIN YEIH-RELATED"/>
    <property type="match status" value="1"/>
</dbReference>
<dbReference type="Pfam" id="PF03601">
    <property type="entry name" value="Cons_hypoth698"/>
    <property type="match status" value="1"/>
</dbReference>
<evidence type="ECO:0000256" key="7">
    <source>
        <dbReference type="SAM" id="Phobius"/>
    </source>
</evidence>
<feature type="transmembrane region" description="Helical" evidence="7">
    <location>
        <begin position="283"/>
        <end position="302"/>
    </location>
</feature>
<gene>
    <name evidence="8" type="ORF">SAMN02745204_00189</name>
</gene>
<evidence type="ECO:0000256" key="1">
    <source>
        <dbReference type="ARBA" id="ARBA00004651"/>
    </source>
</evidence>
<protein>
    <submittedName>
        <fullName evidence="8">Conserved hypothetical integral membrane protein</fullName>
    </submittedName>
</protein>
<feature type="transmembrane region" description="Helical" evidence="7">
    <location>
        <begin position="12"/>
        <end position="32"/>
    </location>
</feature>
<evidence type="ECO:0000256" key="3">
    <source>
        <dbReference type="ARBA" id="ARBA00022475"/>
    </source>
</evidence>
<feature type="transmembrane region" description="Helical" evidence="7">
    <location>
        <begin position="38"/>
        <end position="56"/>
    </location>
</feature>
<dbReference type="EMBL" id="FQUK01000002">
    <property type="protein sequence ID" value="SHE31228.1"/>
    <property type="molecule type" value="Genomic_DNA"/>
</dbReference>
<feature type="transmembrane region" description="Helical" evidence="7">
    <location>
        <begin position="314"/>
        <end position="336"/>
    </location>
</feature>
<evidence type="ECO:0000313" key="9">
    <source>
        <dbReference type="Proteomes" id="UP000242857"/>
    </source>
</evidence>
<keyword evidence="6 7" id="KW-0472">Membrane</keyword>
<evidence type="ECO:0000256" key="2">
    <source>
        <dbReference type="ARBA" id="ARBA00007977"/>
    </source>
</evidence>
<keyword evidence="3" id="KW-1003">Cell membrane</keyword>
<proteinExistence type="inferred from homology"/>
<dbReference type="PANTHER" id="PTHR30106:SF1">
    <property type="entry name" value="UPF0324 MEMBRANE PROTEIN FN0533"/>
    <property type="match status" value="1"/>
</dbReference>
<dbReference type="GO" id="GO:0005886">
    <property type="term" value="C:plasma membrane"/>
    <property type="evidence" value="ECO:0007669"/>
    <property type="project" value="UniProtKB-SubCell"/>
</dbReference>
<keyword evidence="4 7" id="KW-0812">Transmembrane</keyword>
<keyword evidence="9" id="KW-1185">Reference proteome</keyword>
<feature type="transmembrane region" description="Helical" evidence="7">
    <location>
        <begin position="123"/>
        <end position="144"/>
    </location>
</feature>
<feature type="transmembrane region" description="Helical" evidence="7">
    <location>
        <begin position="156"/>
        <end position="176"/>
    </location>
</feature>
<evidence type="ECO:0000313" key="8">
    <source>
        <dbReference type="EMBL" id="SHE31228.1"/>
    </source>
</evidence>
<dbReference type="RefSeq" id="WP_072754762.1">
    <property type="nucleotide sequence ID" value="NZ_FQUK01000002.1"/>
</dbReference>
<feature type="transmembrane region" description="Helical" evidence="7">
    <location>
        <begin position="221"/>
        <end position="240"/>
    </location>
</feature>
<feature type="transmembrane region" description="Helical" evidence="7">
    <location>
        <begin position="97"/>
        <end position="116"/>
    </location>
</feature>
<feature type="transmembrane region" description="Helical" evidence="7">
    <location>
        <begin position="68"/>
        <end position="85"/>
    </location>
</feature>
<feature type="transmembrane region" description="Helical" evidence="7">
    <location>
        <begin position="252"/>
        <end position="271"/>
    </location>
</feature>
<keyword evidence="5 7" id="KW-1133">Transmembrane helix</keyword>
<sequence>MSAGAPSFDTPTARLLPGLLLCLPLAALAYALGLRWPLVGGAVLGILTGLLVRNLWPLPAATAPGIRFTGKYLLQAAVVALGFGLDLRQVVQTGLSSLTVTLSTLGVAFLTAWALARWLRVHHVLGTLIGVGTGICGGSAIAAVTPILRPDEHDTALALSTVFLFNLVAVLVFPPLGHLLGLSDAGFGLWAGTAINDTSSVVAAGYLYSHAAGDIATVVKLTRATLIIPVCLALAGWQAWRQRNASTGPVSLRGIVPWFIFGFLAAAALRGSGVVPTAWLAPLHQIASFLIVLALTAIGLSADLRRLLATGARPLLLGLGTWLAVATSSLLLQRLLHQA</sequence>
<reference evidence="9" key="1">
    <citation type="submission" date="2016-11" db="EMBL/GenBank/DDBJ databases">
        <authorList>
            <person name="Varghese N."/>
            <person name="Submissions S."/>
        </authorList>
    </citation>
    <scope>NUCLEOTIDE SEQUENCE [LARGE SCALE GENOMIC DNA]</scope>
    <source>
        <strain evidence="9">DSM 14834</strain>
    </source>
</reference>
<evidence type="ECO:0000256" key="6">
    <source>
        <dbReference type="ARBA" id="ARBA00023136"/>
    </source>
</evidence>
<dbReference type="Proteomes" id="UP000242857">
    <property type="component" value="Unassembled WGS sequence"/>
</dbReference>
<organism evidence="8 9">
    <name type="scientific">Thermomonas hydrothermalis</name>
    <dbReference type="NCBI Taxonomy" id="213588"/>
    <lineage>
        <taxon>Bacteria</taxon>
        <taxon>Pseudomonadati</taxon>
        <taxon>Pseudomonadota</taxon>
        <taxon>Gammaproteobacteria</taxon>
        <taxon>Lysobacterales</taxon>
        <taxon>Lysobacteraceae</taxon>
        <taxon>Thermomonas</taxon>
    </lineage>
</organism>
<comment type="similarity">
    <text evidence="2">Belongs to the UPF0324 family.</text>
</comment>
<name>A0A1M4SGF4_9GAMM</name>
<comment type="subcellular location">
    <subcellularLocation>
        <location evidence="1">Cell membrane</location>
        <topology evidence="1">Multi-pass membrane protein</topology>
    </subcellularLocation>
</comment>
<evidence type="ECO:0000256" key="5">
    <source>
        <dbReference type="ARBA" id="ARBA00022989"/>
    </source>
</evidence>
<dbReference type="InterPro" id="IPR018383">
    <property type="entry name" value="UPF0324_pro"/>
</dbReference>